<comment type="catalytic activity">
    <reaction evidence="8">
        <text>L-threonyl-[protein] + ATP = 3-O-(5'-adenylyl)-L-threonyl-[protein] + diphosphate</text>
        <dbReference type="Rhea" id="RHEA:54292"/>
        <dbReference type="Rhea" id="RHEA-COMP:11060"/>
        <dbReference type="Rhea" id="RHEA-COMP:13847"/>
        <dbReference type="ChEBI" id="CHEBI:30013"/>
        <dbReference type="ChEBI" id="CHEBI:30616"/>
        <dbReference type="ChEBI" id="CHEBI:33019"/>
        <dbReference type="ChEBI" id="CHEBI:138113"/>
        <dbReference type="EC" id="2.7.7.108"/>
    </reaction>
</comment>
<organism evidence="9 10">
    <name type="scientific">Pseudodesulfovibrio profundus</name>
    <dbReference type="NCBI Taxonomy" id="57320"/>
    <lineage>
        <taxon>Bacteria</taxon>
        <taxon>Pseudomonadati</taxon>
        <taxon>Thermodesulfobacteriota</taxon>
        <taxon>Desulfovibrionia</taxon>
        <taxon>Desulfovibrionales</taxon>
        <taxon>Desulfovibrionaceae</taxon>
    </lineage>
</organism>
<evidence type="ECO:0000256" key="5">
    <source>
        <dbReference type="ARBA" id="ARBA00022741"/>
    </source>
</evidence>
<comment type="catalytic activity">
    <reaction evidence="8">
        <text>L-tyrosyl-[protein] + ATP = O-(5'-adenylyl)-L-tyrosyl-[protein] + diphosphate</text>
        <dbReference type="Rhea" id="RHEA:54288"/>
        <dbReference type="Rhea" id="RHEA-COMP:10136"/>
        <dbReference type="Rhea" id="RHEA-COMP:13846"/>
        <dbReference type="ChEBI" id="CHEBI:30616"/>
        <dbReference type="ChEBI" id="CHEBI:33019"/>
        <dbReference type="ChEBI" id="CHEBI:46858"/>
        <dbReference type="ChEBI" id="CHEBI:83624"/>
        <dbReference type="EC" id="2.7.7.108"/>
    </reaction>
</comment>
<evidence type="ECO:0000313" key="9">
    <source>
        <dbReference type="EMBL" id="SOB58333.1"/>
    </source>
</evidence>
<comment type="catalytic activity">
    <reaction evidence="8">
        <text>L-seryl-[protein] + UTP = O-(5'-uridylyl)-L-seryl-[protein] + diphosphate</text>
        <dbReference type="Rhea" id="RHEA:64604"/>
        <dbReference type="Rhea" id="RHEA-COMP:9863"/>
        <dbReference type="Rhea" id="RHEA-COMP:16635"/>
        <dbReference type="ChEBI" id="CHEBI:29999"/>
        <dbReference type="ChEBI" id="CHEBI:33019"/>
        <dbReference type="ChEBI" id="CHEBI:46398"/>
        <dbReference type="ChEBI" id="CHEBI:156051"/>
    </reaction>
</comment>
<feature type="binding site" evidence="8">
    <location>
        <position position="169"/>
    </location>
    <ligand>
        <name>ATP</name>
        <dbReference type="ChEBI" id="CHEBI:30616"/>
    </ligand>
</feature>
<dbReference type="EC" id="2.7.7.108" evidence="8"/>
<protein>
    <recommendedName>
        <fullName evidence="8">Protein nucleotidyltransferase YdiU</fullName>
        <ecNumber evidence="8">2.7.7.-</ecNumber>
    </recommendedName>
    <alternativeName>
        <fullName evidence="8">Protein adenylyltransferase YdiU</fullName>
        <ecNumber evidence="8">2.7.7.108</ecNumber>
    </alternativeName>
    <alternativeName>
        <fullName evidence="8">Protein uridylyltransferase YdiU</fullName>
        <ecNumber evidence="8">2.7.7.-</ecNumber>
    </alternativeName>
</protein>
<feature type="binding site" evidence="8">
    <location>
        <position position="118"/>
    </location>
    <ligand>
        <name>ATP</name>
        <dbReference type="ChEBI" id="CHEBI:30616"/>
    </ligand>
</feature>
<gene>
    <name evidence="8" type="primary">ydiU</name>
    <name evidence="8" type="synonym">selO</name>
    <name evidence="9" type="ORF">DPRO_1439</name>
</gene>
<keyword evidence="5 8" id="KW-0547">Nucleotide-binding</keyword>
<accession>A0A2C8F8H3</accession>
<comment type="catalytic activity">
    <reaction evidence="8">
        <text>L-histidyl-[protein] + UTP = N(tele)-(5'-uridylyl)-L-histidyl-[protein] + diphosphate</text>
        <dbReference type="Rhea" id="RHEA:83891"/>
        <dbReference type="Rhea" id="RHEA-COMP:9745"/>
        <dbReference type="Rhea" id="RHEA-COMP:20239"/>
        <dbReference type="ChEBI" id="CHEBI:29979"/>
        <dbReference type="ChEBI" id="CHEBI:33019"/>
        <dbReference type="ChEBI" id="CHEBI:46398"/>
        <dbReference type="ChEBI" id="CHEBI:233474"/>
    </reaction>
</comment>
<keyword evidence="2 8" id="KW-0808">Transferase</keyword>
<keyword evidence="3 8" id="KW-0548">Nucleotidyltransferase</keyword>
<name>A0A2C8F8H3_9BACT</name>
<evidence type="ECO:0000256" key="4">
    <source>
        <dbReference type="ARBA" id="ARBA00022723"/>
    </source>
</evidence>
<comment type="function">
    <text evidence="8">Nucleotidyltransferase involved in the post-translational modification of proteins. It can catalyze the addition of adenosine monophosphate (AMP) or uridine monophosphate (UMP) to a protein, resulting in modifications known as AMPylation and UMPylation.</text>
</comment>
<feature type="binding site" evidence="8">
    <location>
        <position position="246"/>
    </location>
    <ligand>
        <name>Mg(2+)</name>
        <dbReference type="ChEBI" id="CHEBI:18420"/>
    </ligand>
</feature>
<feature type="active site" description="Proton acceptor" evidence="8">
    <location>
        <position position="245"/>
    </location>
</feature>
<feature type="binding site" evidence="8">
    <location>
        <position position="255"/>
    </location>
    <ligand>
        <name>ATP</name>
        <dbReference type="ChEBI" id="CHEBI:30616"/>
    </ligand>
</feature>
<dbReference type="KEGG" id="pprf:DPRO_1439"/>
<dbReference type="EMBL" id="LT907975">
    <property type="protein sequence ID" value="SOB58333.1"/>
    <property type="molecule type" value="Genomic_DNA"/>
</dbReference>
<dbReference type="GO" id="GO:0070733">
    <property type="term" value="F:AMPylase activity"/>
    <property type="evidence" value="ECO:0007669"/>
    <property type="project" value="UniProtKB-EC"/>
</dbReference>
<keyword evidence="4 8" id="KW-0479">Metal-binding</keyword>
<dbReference type="GO" id="GO:0005524">
    <property type="term" value="F:ATP binding"/>
    <property type="evidence" value="ECO:0007669"/>
    <property type="project" value="UniProtKB-UniRule"/>
</dbReference>
<evidence type="ECO:0000256" key="7">
    <source>
        <dbReference type="ARBA" id="ARBA00022842"/>
    </source>
</evidence>
<proteinExistence type="inferred from homology"/>
<dbReference type="HAMAP" id="MF_00692">
    <property type="entry name" value="SelO"/>
    <property type="match status" value="1"/>
</dbReference>
<dbReference type="OrthoDB" id="9776281at2"/>
<feature type="binding site" evidence="8">
    <location>
        <position position="85"/>
    </location>
    <ligand>
        <name>ATP</name>
        <dbReference type="ChEBI" id="CHEBI:30616"/>
    </ligand>
</feature>
<evidence type="ECO:0000256" key="2">
    <source>
        <dbReference type="ARBA" id="ARBA00022679"/>
    </source>
</evidence>
<comment type="cofactor">
    <cofactor evidence="8">
        <name>Mg(2+)</name>
        <dbReference type="ChEBI" id="CHEBI:18420"/>
    </cofactor>
    <cofactor evidence="8">
        <name>Mn(2+)</name>
        <dbReference type="ChEBI" id="CHEBI:29035"/>
    </cofactor>
</comment>
<dbReference type="AlphaFoldDB" id="A0A2C8F8H3"/>
<keyword evidence="6 8" id="KW-0067">ATP-binding</keyword>
<feature type="binding site" evidence="8">
    <location>
        <position position="176"/>
    </location>
    <ligand>
        <name>ATP</name>
        <dbReference type="ChEBI" id="CHEBI:30616"/>
    </ligand>
</feature>
<keyword evidence="7 8" id="KW-0460">Magnesium</keyword>
<dbReference type="NCBIfam" id="NF000658">
    <property type="entry name" value="PRK00029.1"/>
    <property type="match status" value="1"/>
</dbReference>
<dbReference type="Pfam" id="PF02696">
    <property type="entry name" value="SelO"/>
    <property type="match status" value="1"/>
</dbReference>
<evidence type="ECO:0000256" key="1">
    <source>
        <dbReference type="ARBA" id="ARBA00009747"/>
    </source>
</evidence>
<sequence length="480" mass="53909">MRFDNSYARLPDRFYERIDPVLVNEPELIRLNRPLMQSMELDLPEDTTELAAILSGNKVPDGAEPLAMAYAGHQFGGFVPQLGDGRAVLLGEVLTEKGRRYDIQLKGSGQTRFSRAGDGRSALGPVLREYIVSEAMHALGIPTTRSLAMVSTGEIVLREKPTPGGVLTRVSSGLVRVGTFEYFAAREDWEAVRLLADHVIERHYPAARKSSTPYLDLYRLVCIATAELVARWMGVGFIHVVMNTDNTAISGETIDYGPCAFMDTYEPDKVFSSIDHFGRYAFNNQPTIAQWNMAAFGGCILPLLSENEDEARSVAQTTLETFSSIFKQSYQKVLTEKIGLPDTEEGFEHARQLLRLMHADHVDFTIAFRTLAEDLDTFSGLFINGAAITSWLGEWERYLDGAGITPDQSMQRMRQVNPAYIPRNHRIEQAIRAAEDDGDYTLTHRLIEVLENPYDDQPAYHEYRNPPKPEEIVRQTFCGT</sequence>
<evidence type="ECO:0000256" key="3">
    <source>
        <dbReference type="ARBA" id="ARBA00022695"/>
    </source>
</evidence>
<feature type="binding site" evidence="8">
    <location>
        <position position="255"/>
    </location>
    <ligand>
        <name>Mg(2+)</name>
        <dbReference type="ChEBI" id="CHEBI:18420"/>
    </ligand>
</feature>
<dbReference type="InterPro" id="IPR003846">
    <property type="entry name" value="SelO"/>
</dbReference>
<comment type="catalytic activity">
    <reaction evidence="8">
        <text>L-seryl-[protein] + ATP = 3-O-(5'-adenylyl)-L-seryl-[protein] + diphosphate</text>
        <dbReference type="Rhea" id="RHEA:58120"/>
        <dbReference type="Rhea" id="RHEA-COMP:9863"/>
        <dbReference type="Rhea" id="RHEA-COMP:15073"/>
        <dbReference type="ChEBI" id="CHEBI:29999"/>
        <dbReference type="ChEBI" id="CHEBI:30616"/>
        <dbReference type="ChEBI" id="CHEBI:33019"/>
        <dbReference type="ChEBI" id="CHEBI:142516"/>
        <dbReference type="EC" id="2.7.7.108"/>
    </reaction>
</comment>
<dbReference type="EC" id="2.7.7.-" evidence="8"/>
<dbReference type="RefSeq" id="WP_097011411.1">
    <property type="nucleotide sequence ID" value="NZ_LT907975.1"/>
</dbReference>
<comment type="similarity">
    <text evidence="1 8">Belongs to the SELO family.</text>
</comment>
<keyword evidence="8" id="KW-0464">Manganese</keyword>
<feature type="binding site" evidence="8">
    <location>
        <position position="86"/>
    </location>
    <ligand>
        <name>ATP</name>
        <dbReference type="ChEBI" id="CHEBI:30616"/>
    </ligand>
</feature>
<evidence type="ECO:0000256" key="6">
    <source>
        <dbReference type="ARBA" id="ARBA00022840"/>
    </source>
</evidence>
<dbReference type="PANTHER" id="PTHR32057:SF14">
    <property type="entry name" value="PROTEIN ADENYLYLTRANSFERASE SELO, MITOCHONDRIAL"/>
    <property type="match status" value="1"/>
</dbReference>
<dbReference type="GO" id="GO:0000287">
    <property type="term" value="F:magnesium ion binding"/>
    <property type="evidence" value="ECO:0007669"/>
    <property type="project" value="UniProtKB-UniRule"/>
</dbReference>
<dbReference type="PANTHER" id="PTHR32057">
    <property type="entry name" value="PROTEIN ADENYLYLTRANSFERASE SELO, MITOCHONDRIAL"/>
    <property type="match status" value="1"/>
</dbReference>
<feature type="binding site" evidence="8">
    <location>
        <position position="83"/>
    </location>
    <ligand>
        <name>ATP</name>
        <dbReference type="ChEBI" id="CHEBI:30616"/>
    </ligand>
</feature>
<feature type="binding site" evidence="8">
    <location>
        <position position="119"/>
    </location>
    <ligand>
        <name>ATP</name>
        <dbReference type="ChEBI" id="CHEBI:30616"/>
    </ligand>
</feature>
<feature type="binding site" evidence="8">
    <location>
        <position position="106"/>
    </location>
    <ligand>
        <name>ATP</name>
        <dbReference type="ChEBI" id="CHEBI:30616"/>
    </ligand>
</feature>
<reference evidence="10" key="1">
    <citation type="submission" date="2017-09" db="EMBL/GenBank/DDBJ databases">
        <authorList>
            <person name="Regsiter A."/>
            <person name="William W."/>
        </authorList>
    </citation>
    <scope>NUCLEOTIDE SEQUENCE [LARGE SCALE GENOMIC DNA]</scope>
    <source>
        <strain evidence="10">500-1</strain>
    </source>
</reference>
<evidence type="ECO:0000256" key="8">
    <source>
        <dbReference type="HAMAP-Rule" id="MF_00692"/>
    </source>
</evidence>
<evidence type="ECO:0000313" key="10">
    <source>
        <dbReference type="Proteomes" id="UP000219215"/>
    </source>
</evidence>
<dbReference type="Proteomes" id="UP000219215">
    <property type="component" value="Chromosome DPRO"/>
</dbReference>
<comment type="catalytic activity">
    <reaction evidence="8">
        <text>L-tyrosyl-[protein] + UTP = O-(5'-uridylyl)-L-tyrosyl-[protein] + diphosphate</text>
        <dbReference type="Rhea" id="RHEA:83887"/>
        <dbReference type="Rhea" id="RHEA-COMP:10136"/>
        <dbReference type="Rhea" id="RHEA-COMP:20238"/>
        <dbReference type="ChEBI" id="CHEBI:33019"/>
        <dbReference type="ChEBI" id="CHEBI:46398"/>
        <dbReference type="ChEBI" id="CHEBI:46858"/>
        <dbReference type="ChEBI" id="CHEBI:90602"/>
    </reaction>
</comment>
<dbReference type="GO" id="GO:0030145">
    <property type="term" value="F:manganese ion binding"/>
    <property type="evidence" value="ECO:0007669"/>
    <property type="project" value="UniProtKB-UniRule"/>
</dbReference>
<keyword evidence="10" id="KW-1185">Reference proteome</keyword>